<dbReference type="Proteomes" id="UP001497516">
    <property type="component" value="Chromosome 7"/>
</dbReference>
<evidence type="ECO:0000256" key="1">
    <source>
        <dbReference type="SAM" id="MobiDB-lite"/>
    </source>
</evidence>
<reference evidence="2 3" key="1">
    <citation type="submission" date="2024-04" db="EMBL/GenBank/DDBJ databases">
        <authorList>
            <person name="Fracassetti M."/>
        </authorList>
    </citation>
    <scope>NUCLEOTIDE SEQUENCE [LARGE SCALE GENOMIC DNA]</scope>
</reference>
<evidence type="ECO:0000313" key="2">
    <source>
        <dbReference type="EMBL" id="CAL1399460.1"/>
    </source>
</evidence>
<gene>
    <name evidence="2" type="ORF">LTRI10_LOCUS39644</name>
</gene>
<dbReference type="EMBL" id="OZ034820">
    <property type="protein sequence ID" value="CAL1399460.1"/>
    <property type="molecule type" value="Genomic_DNA"/>
</dbReference>
<organism evidence="2 3">
    <name type="scientific">Linum trigynum</name>
    <dbReference type="NCBI Taxonomy" id="586398"/>
    <lineage>
        <taxon>Eukaryota</taxon>
        <taxon>Viridiplantae</taxon>
        <taxon>Streptophyta</taxon>
        <taxon>Embryophyta</taxon>
        <taxon>Tracheophyta</taxon>
        <taxon>Spermatophyta</taxon>
        <taxon>Magnoliopsida</taxon>
        <taxon>eudicotyledons</taxon>
        <taxon>Gunneridae</taxon>
        <taxon>Pentapetalae</taxon>
        <taxon>rosids</taxon>
        <taxon>fabids</taxon>
        <taxon>Malpighiales</taxon>
        <taxon>Linaceae</taxon>
        <taxon>Linum</taxon>
    </lineage>
</organism>
<keyword evidence="3" id="KW-1185">Reference proteome</keyword>
<proteinExistence type="predicted"/>
<dbReference type="AlphaFoldDB" id="A0AAV2FPC8"/>
<evidence type="ECO:0000313" key="3">
    <source>
        <dbReference type="Proteomes" id="UP001497516"/>
    </source>
</evidence>
<accession>A0AAV2FPC8</accession>
<protein>
    <submittedName>
        <fullName evidence="2">Uncharacterized protein</fullName>
    </submittedName>
</protein>
<sequence length="130" mass="14761">MAWFQHKHQPQTSTPHPSRSEEKVNGDLQIDLMYHGNTDLLLDFNCILAQIVHGNLYREELISSSFEIDQKTTKGLTFSFFGGLLRSTWKWVFLNLVLGSGVKQEEMKTDRAASDLGIGSRLLCNDSVEM</sequence>
<feature type="region of interest" description="Disordered" evidence="1">
    <location>
        <begin position="1"/>
        <end position="22"/>
    </location>
</feature>
<name>A0AAV2FPC8_9ROSI</name>